<comment type="caution">
    <text evidence="1">The sequence shown here is derived from an EMBL/GenBank/DDBJ whole genome shotgun (WGS) entry which is preliminary data.</text>
</comment>
<organism evidence="1 2">
    <name type="scientific">Lindgomyces ingoldianus</name>
    <dbReference type="NCBI Taxonomy" id="673940"/>
    <lineage>
        <taxon>Eukaryota</taxon>
        <taxon>Fungi</taxon>
        <taxon>Dikarya</taxon>
        <taxon>Ascomycota</taxon>
        <taxon>Pezizomycotina</taxon>
        <taxon>Dothideomycetes</taxon>
        <taxon>Pleosporomycetidae</taxon>
        <taxon>Pleosporales</taxon>
        <taxon>Lindgomycetaceae</taxon>
        <taxon>Lindgomyces</taxon>
    </lineage>
</organism>
<evidence type="ECO:0000313" key="1">
    <source>
        <dbReference type="EMBL" id="KAF2477700.1"/>
    </source>
</evidence>
<keyword evidence="2" id="KW-1185">Reference proteome</keyword>
<accession>A0ACB6RG48</accession>
<name>A0ACB6RG48_9PLEO</name>
<protein>
    <submittedName>
        <fullName evidence="1">Cytochrome P450</fullName>
    </submittedName>
</protein>
<proteinExistence type="predicted"/>
<gene>
    <name evidence="1" type="ORF">BDR25DRAFT_330391</name>
</gene>
<dbReference type="Proteomes" id="UP000799755">
    <property type="component" value="Unassembled WGS sequence"/>
</dbReference>
<sequence length="501" mass="57217">MVSYASLIALVVAGVLFALFSFAIYLFTPPQNFPKNIPTVPFYLTLLPLIKDVDQADLYRKYLKEPLQKYGAVKIFFGGRWNILLQKPSYVAEVFKYEDIYAKSGNQVKLPQSIVAEYTGDNIISSHGENWRLFTSVIKPALQHEQDPIFICRNSKVLKTMLLEEASKAPSGFVVYGLLQRYALANLSETLFGLSFETLQRPDASLHSLQMRIKPTIFNPIFLNFPFLDHYKWKSRQLGRELVRKFRNTLRTDVAKGHNHVCDHESAKLGCRMLGAHRMGLLSEKQLQDNLVSVFLAGHENPQLALISLLYLLGEHPAVQEEVRKEINIVFNNNEGKESEASYIAIHGLPILTSVIYETLRLYPPISQLLNRRTSVPNTLGNNIFIPAGVYVGYNCYATNRDTSFWGPDADDFKPSRWGSTLENIKELYRKAKAKGAFISFHGGRRACLGQRFAMQELRVTMVEILRGMRWTVDERWDGRMTPAGPLYPRNLRIKFQELKT</sequence>
<reference evidence="1" key="1">
    <citation type="journal article" date="2020" name="Stud. Mycol.">
        <title>101 Dothideomycetes genomes: a test case for predicting lifestyles and emergence of pathogens.</title>
        <authorList>
            <person name="Haridas S."/>
            <person name="Albert R."/>
            <person name="Binder M."/>
            <person name="Bloem J."/>
            <person name="Labutti K."/>
            <person name="Salamov A."/>
            <person name="Andreopoulos B."/>
            <person name="Baker S."/>
            <person name="Barry K."/>
            <person name="Bills G."/>
            <person name="Bluhm B."/>
            <person name="Cannon C."/>
            <person name="Castanera R."/>
            <person name="Culley D."/>
            <person name="Daum C."/>
            <person name="Ezra D."/>
            <person name="Gonzalez J."/>
            <person name="Henrissat B."/>
            <person name="Kuo A."/>
            <person name="Liang C."/>
            <person name="Lipzen A."/>
            <person name="Lutzoni F."/>
            <person name="Magnuson J."/>
            <person name="Mondo S."/>
            <person name="Nolan M."/>
            <person name="Ohm R."/>
            <person name="Pangilinan J."/>
            <person name="Park H.-J."/>
            <person name="Ramirez L."/>
            <person name="Alfaro M."/>
            <person name="Sun H."/>
            <person name="Tritt A."/>
            <person name="Yoshinaga Y."/>
            <person name="Zwiers L.-H."/>
            <person name="Turgeon B."/>
            <person name="Goodwin S."/>
            <person name="Spatafora J."/>
            <person name="Crous P."/>
            <person name="Grigoriev I."/>
        </authorList>
    </citation>
    <scope>NUCLEOTIDE SEQUENCE</scope>
    <source>
        <strain evidence="1">ATCC 200398</strain>
    </source>
</reference>
<evidence type="ECO:0000313" key="2">
    <source>
        <dbReference type="Proteomes" id="UP000799755"/>
    </source>
</evidence>
<dbReference type="EMBL" id="MU003492">
    <property type="protein sequence ID" value="KAF2477700.1"/>
    <property type="molecule type" value="Genomic_DNA"/>
</dbReference>